<reference evidence="1 2" key="1">
    <citation type="submission" date="2020-09" db="EMBL/GenBank/DDBJ databases">
        <title>De no assembly of potato wild relative species, Solanum commersonii.</title>
        <authorList>
            <person name="Cho K."/>
        </authorList>
    </citation>
    <scope>NUCLEOTIDE SEQUENCE [LARGE SCALE GENOMIC DNA]</scope>
    <source>
        <strain evidence="1">LZ3.2</strain>
        <tissue evidence="1">Leaf</tissue>
    </source>
</reference>
<keyword evidence="2" id="KW-1185">Reference proteome</keyword>
<dbReference type="PANTHER" id="PTHR33116:SF85">
    <property type="entry name" value="REVERSE TRANSCRIPTASE ZINC-BINDING DOMAIN-CONTAINING PROTEIN"/>
    <property type="match status" value="1"/>
</dbReference>
<comment type="caution">
    <text evidence="1">The sequence shown here is derived from an EMBL/GenBank/DDBJ whole genome shotgun (WGS) entry which is preliminary data.</text>
</comment>
<dbReference type="Proteomes" id="UP000824120">
    <property type="component" value="Chromosome 6"/>
</dbReference>
<dbReference type="AlphaFoldDB" id="A0A9J5YI25"/>
<proteinExistence type="predicted"/>
<evidence type="ECO:0000313" key="1">
    <source>
        <dbReference type="EMBL" id="KAG5600387.1"/>
    </source>
</evidence>
<evidence type="ECO:0000313" key="2">
    <source>
        <dbReference type="Proteomes" id="UP000824120"/>
    </source>
</evidence>
<dbReference type="PANTHER" id="PTHR33116">
    <property type="entry name" value="REVERSE TRANSCRIPTASE ZINC-BINDING DOMAIN-CONTAINING PROTEIN-RELATED-RELATED"/>
    <property type="match status" value="1"/>
</dbReference>
<organism evidence="1 2">
    <name type="scientific">Solanum commersonii</name>
    <name type="common">Commerson's wild potato</name>
    <name type="synonym">Commerson's nightshade</name>
    <dbReference type="NCBI Taxonomy" id="4109"/>
    <lineage>
        <taxon>Eukaryota</taxon>
        <taxon>Viridiplantae</taxon>
        <taxon>Streptophyta</taxon>
        <taxon>Embryophyta</taxon>
        <taxon>Tracheophyta</taxon>
        <taxon>Spermatophyta</taxon>
        <taxon>Magnoliopsida</taxon>
        <taxon>eudicotyledons</taxon>
        <taxon>Gunneridae</taxon>
        <taxon>Pentapetalae</taxon>
        <taxon>asterids</taxon>
        <taxon>lamiids</taxon>
        <taxon>Solanales</taxon>
        <taxon>Solanaceae</taxon>
        <taxon>Solanoideae</taxon>
        <taxon>Solaneae</taxon>
        <taxon>Solanum</taxon>
    </lineage>
</organism>
<name>A0A9J5YI25_SOLCO</name>
<sequence>MKSKIYNVNEVPNLLIWQRFWGAARYKATEVWSGVMEKVEKKHLSMDGRLALINGVLDSIPTYIMSLVPMPCKVLLPKEQRGLTVRDLSKHNNSLLLKWWFLEMENQTFGKKWTVSFKVGNGSAAKFWKDKWVINQALKDSHPRLFLKATEPDSSIAENKEGSILDIQFRRNLQELLADFSMNLQLPDNLRWGDSSKGTYTVKAGYSHINADDVMTDLRPWKLLTFGLCFYQFFQSAEQPLSNLNEAVERWSLWKVDKSITKIWQMIPACIFFNIFMDREE</sequence>
<accession>A0A9J5YI25</accession>
<gene>
    <name evidence="1" type="ORF">H5410_031757</name>
</gene>
<protein>
    <submittedName>
        <fullName evidence="1">Uncharacterized protein</fullName>
    </submittedName>
</protein>
<dbReference type="EMBL" id="JACXVP010000006">
    <property type="protein sequence ID" value="KAG5600387.1"/>
    <property type="molecule type" value="Genomic_DNA"/>
</dbReference>